<organism evidence="1 2">
    <name type="scientific">Phytophthora citrophthora</name>
    <dbReference type="NCBI Taxonomy" id="4793"/>
    <lineage>
        <taxon>Eukaryota</taxon>
        <taxon>Sar</taxon>
        <taxon>Stramenopiles</taxon>
        <taxon>Oomycota</taxon>
        <taxon>Peronosporomycetes</taxon>
        <taxon>Peronosporales</taxon>
        <taxon>Peronosporaceae</taxon>
        <taxon>Phytophthora</taxon>
    </lineage>
</organism>
<comment type="caution">
    <text evidence="1">The sequence shown here is derived from an EMBL/GenBank/DDBJ whole genome shotgun (WGS) entry which is preliminary data.</text>
</comment>
<dbReference type="Proteomes" id="UP001259832">
    <property type="component" value="Unassembled WGS sequence"/>
</dbReference>
<dbReference type="InterPro" id="IPR029058">
    <property type="entry name" value="AB_hydrolase_fold"/>
</dbReference>
<dbReference type="EMBL" id="JASMQC010000029">
    <property type="protein sequence ID" value="KAK1932391.1"/>
    <property type="molecule type" value="Genomic_DNA"/>
</dbReference>
<reference evidence="1" key="1">
    <citation type="submission" date="2023-08" db="EMBL/GenBank/DDBJ databases">
        <title>Reference Genome Resource for the Citrus Pathogen Phytophthora citrophthora.</title>
        <authorList>
            <person name="Moller H."/>
            <person name="Coetzee B."/>
            <person name="Rose L.J."/>
            <person name="Van Niekerk J.M."/>
        </authorList>
    </citation>
    <scope>NUCLEOTIDE SEQUENCE</scope>
    <source>
        <strain evidence="1">STE-U-9442</strain>
    </source>
</reference>
<sequence>MTRGPSATLLFVHGGGFCKDCWDPVVRRLKALPFLTNVNFVTFDFKWHGENYDHSVAAQVDRSNPEKLRVDHPARDITTWAPAQV</sequence>
<dbReference type="SUPFAM" id="SSF53474">
    <property type="entry name" value="alpha/beta-Hydrolases"/>
    <property type="match status" value="1"/>
</dbReference>
<evidence type="ECO:0000313" key="2">
    <source>
        <dbReference type="Proteomes" id="UP001259832"/>
    </source>
</evidence>
<keyword evidence="2" id="KW-1185">Reference proteome</keyword>
<dbReference type="AlphaFoldDB" id="A0AAD9LDH5"/>
<evidence type="ECO:0008006" key="3">
    <source>
        <dbReference type="Google" id="ProtNLM"/>
    </source>
</evidence>
<gene>
    <name evidence="1" type="ORF">P3T76_011975</name>
</gene>
<evidence type="ECO:0000313" key="1">
    <source>
        <dbReference type="EMBL" id="KAK1932391.1"/>
    </source>
</evidence>
<accession>A0AAD9LDH5</accession>
<dbReference type="Gene3D" id="3.40.50.1820">
    <property type="entry name" value="alpha/beta hydrolase"/>
    <property type="match status" value="1"/>
</dbReference>
<proteinExistence type="predicted"/>
<name>A0AAD9LDH5_9STRA</name>
<protein>
    <recommendedName>
        <fullName evidence="3">AB hydrolase-1 domain-containing protein</fullName>
    </recommendedName>
</protein>